<evidence type="ECO:0000256" key="6">
    <source>
        <dbReference type="ARBA" id="ARBA00022917"/>
    </source>
</evidence>
<dbReference type="GO" id="GO:0005524">
    <property type="term" value="F:ATP binding"/>
    <property type="evidence" value="ECO:0007669"/>
    <property type="project" value="UniProtKB-UniRule"/>
</dbReference>
<accession>A0A844FYP4</accession>
<dbReference type="HAMAP" id="MF_00127">
    <property type="entry name" value="His_tRNA_synth"/>
    <property type="match status" value="1"/>
</dbReference>
<dbReference type="SUPFAM" id="SSF52954">
    <property type="entry name" value="Class II aaRS ABD-related"/>
    <property type="match status" value="1"/>
</dbReference>
<gene>
    <name evidence="9" type="primary">hisS</name>
    <name evidence="12" type="ORF">FYJ85_04965</name>
</gene>
<evidence type="ECO:0000256" key="2">
    <source>
        <dbReference type="ARBA" id="ARBA00011738"/>
    </source>
</evidence>
<comment type="subcellular location">
    <subcellularLocation>
        <location evidence="9">Cytoplasm</location>
    </subcellularLocation>
</comment>
<dbReference type="CDD" id="cd00773">
    <property type="entry name" value="HisRS-like_core"/>
    <property type="match status" value="1"/>
</dbReference>
<evidence type="ECO:0000256" key="9">
    <source>
        <dbReference type="HAMAP-Rule" id="MF_00127"/>
    </source>
</evidence>
<proteinExistence type="inferred from homology"/>
<feature type="binding site" evidence="10">
    <location>
        <begin position="261"/>
        <end position="262"/>
    </location>
    <ligand>
        <name>L-histidine</name>
        <dbReference type="ChEBI" id="CHEBI:57595"/>
    </ligand>
</feature>
<protein>
    <recommendedName>
        <fullName evidence="9">Histidine--tRNA ligase</fullName>
        <ecNumber evidence="9">6.1.1.21</ecNumber>
    </recommendedName>
    <alternativeName>
        <fullName evidence="9">Histidyl-tRNA synthetase</fullName>
        <shortName evidence="9">HisRS</shortName>
    </alternativeName>
</protein>
<feature type="binding site" evidence="10">
    <location>
        <position position="112"/>
    </location>
    <ligand>
        <name>L-histidine</name>
        <dbReference type="ChEBI" id="CHEBI:57595"/>
    </ligand>
</feature>
<dbReference type="InterPro" id="IPR045864">
    <property type="entry name" value="aa-tRNA-synth_II/BPL/LPL"/>
</dbReference>
<dbReference type="PROSITE" id="PS50862">
    <property type="entry name" value="AA_TRNA_LIGASE_II"/>
    <property type="match status" value="1"/>
</dbReference>
<evidence type="ECO:0000313" key="13">
    <source>
        <dbReference type="Proteomes" id="UP000435649"/>
    </source>
</evidence>
<dbReference type="PANTHER" id="PTHR43707">
    <property type="entry name" value="HISTIDYL-TRNA SYNTHETASE"/>
    <property type="match status" value="1"/>
</dbReference>
<comment type="caution">
    <text evidence="12">The sequence shown here is derived from an EMBL/GenBank/DDBJ whole genome shotgun (WGS) entry which is preliminary data.</text>
</comment>
<feature type="binding site" evidence="10">
    <location>
        <position position="130"/>
    </location>
    <ligand>
        <name>L-histidine</name>
        <dbReference type="ChEBI" id="CHEBI:57595"/>
    </ligand>
</feature>
<evidence type="ECO:0000259" key="11">
    <source>
        <dbReference type="PROSITE" id="PS50862"/>
    </source>
</evidence>
<keyword evidence="6 9" id="KW-0648">Protein biosynthesis</keyword>
<dbReference type="CDD" id="cd00859">
    <property type="entry name" value="HisRS_anticodon"/>
    <property type="match status" value="1"/>
</dbReference>
<evidence type="ECO:0000256" key="3">
    <source>
        <dbReference type="ARBA" id="ARBA00022598"/>
    </source>
</evidence>
<evidence type="ECO:0000256" key="1">
    <source>
        <dbReference type="ARBA" id="ARBA00008226"/>
    </source>
</evidence>
<dbReference type="SUPFAM" id="SSF55681">
    <property type="entry name" value="Class II aaRS and biotin synthetases"/>
    <property type="match status" value="1"/>
</dbReference>
<name>A0A844FYP4_9BACT</name>
<keyword evidence="7 9" id="KW-0030">Aminoacyl-tRNA synthetase</keyword>
<sequence length="421" mass="46141">MATFAPPPGTADIFADEARRWRNLENTAAAVFSRYGYGELRTPVFEYTEVFQKGLGNETEVVQKEMYTFEDRGGRSLTLRPEGTAGVMRALSCTDVMNGVEQRVYYYGPMFRGERPAAGRRRQFHQVGVENVGRVAPLIDAECIAMLMDYLHSIGITDAKLAINTRGVMEDRGPAGKLLADYFGRHIDGMCDDCKARLTRNVWRILDCKQEACRKVVAEAPDYVASFSEASRAYFDEVRAALTALGVEYTVDPLLVRGLDYYVHTVFEVTHGGLGAQTAIAGGGRYELYLPGQKKPVPGVGFAAGMERLLMVQDVLGVGAPASPVLPVYLVGLGEEARIANLKLAGELRRAGIRVELELEERSFKAQLRNVNKSGALLAVIRGEEELKKGVAAVKTMATGEQIELADPELAGYLIGFARNL</sequence>
<organism evidence="12 13">
    <name type="scientific">Victivallis lenta</name>
    <dbReference type="NCBI Taxonomy" id="2606640"/>
    <lineage>
        <taxon>Bacteria</taxon>
        <taxon>Pseudomonadati</taxon>
        <taxon>Lentisphaerota</taxon>
        <taxon>Lentisphaeria</taxon>
        <taxon>Victivallales</taxon>
        <taxon>Victivallaceae</taxon>
        <taxon>Victivallis</taxon>
    </lineage>
</organism>
<dbReference type="Pfam" id="PF13393">
    <property type="entry name" value="tRNA-synt_His"/>
    <property type="match status" value="2"/>
</dbReference>
<comment type="catalytic activity">
    <reaction evidence="8 9">
        <text>tRNA(His) + L-histidine + ATP = L-histidyl-tRNA(His) + AMP + diphosphate + H(+)</text>
        <dbReference type="Rhea" id="RHEA:17313"/>
        <dbReference type="Rhea" id="RHEA-COMP:9665"/>
        <dbReference type="Rhea" id="RHEA-COMP:9689"/>
        <dbReference type="ChEBI" id="CHEBI:15378"/>
        <dbReference type="ChEBI" id="CHEBI:30616"/>
        <dbReference type="ChEBI" id="CHEBI:33019"/>
        <dbReference type="ChEBI" id="CHEBI:57595"/>
        <dbReference type="ChEBI" id="CHEBI:78442"/>
        <dbReference type="ChEBI" id="CHEBI:78527"/>
        <dbReference type="ChEBI" id="CHEBI:456215"/>
        <dbReference type="EC" id="6.1.1.21"/>
    </reaction>
</comment>
<dbReference type="RefSeq" id="WP_154417165.1">
    <property type="nucleotide sequence ID" value="NZ_VUNS01000003.1"/>
</dbReference>
<dbReference type="InterPro" id="IPR041715">
    <property type="entry name" value="HisRS-like_core"/>
</dbReference>
<comment type="subunit">
    <text evidence="2 9">Homodimer.</text>
</comment>
<dbReference type="Gene3D" id="3.30.930.10">
    <property type="entry name" value="Bira Bifunctional Protein, Domain 2"/>
    <property type="match status" value="1"/>
</dbReference>
<dbReference type="PANTHER" id="PTHR43707:SF1">
    <property type="entry name" value="HISTIDINE--TRNA LIGASE, MITOCHONDRIAL-RELATED"/>
    <property type="match status" value="1"/>
</dbReference>
<evidence type="ECO:0000256" key="4">
    <source>
        <dbReference type="ARBA" id="ARBA00022741"/>
    </source>
</evidence>
<comment type="similarity">
    <text evidence="1 9">Belongs to the class-II aminoacyl-tRNA synthetase family.</text>
</comment>
<evidence type="ECO:0000256" key="8">
    <source>
        <dbReference type="ARBA" id="ARBA00047639"/>
    </source>
</evidence>
<evidence type="ECO:0000256" key="7">
    <source>
        <dbReference type="ARBA" id="ARBA00023146"/>
    </source>
</evidence>
<keyword evidence="5 9" id="KW-0067">ATP-binding</keyword>
<dbReference type="InterPro" id="IPR033656">
    <property type="entry name" value="HisRS_anticodon"/>
</dbReference>
<dbReference type="Gene3D" id="3.40.50.800">
    <property type="entry name" value="Anticodon-binding domain"/>
    <property type="match status" value="1"/>
</dbReference>
<dbReference type="AlphaFoldDB" id="A0A844FYP4"/>
<feature type="binding site" evidence="10">
    <location>
        <begin position="82"/>
        <end position="84"/>
    </location>
    <ligand>
        <name>L-histidine</name>
        <dbReference type="ChEBI" id="CHEBI:57595"/>
    </ligand>
</feature>
<dbReference type="GO" id="GO:0004821">
    <property type="term" value="F:histidine-tRNA ligase activity"/>
    <property type="evidence" value="ECO:0007669"/>
    <property type="project" value="UniProtKB-UniRule"/>
</dbReference>
<evidence type="ECO:0000256" key="10">
    <source>
        <dbReference type="PIRSR" id="PIRSR001549-1"/>
    </source>
</evidence>
<dbReference type="PIRSF" id="PIRSF001549">
    <property type="entry name" value="His-tRNA_synth"/>
    <property type="match status" value="1"/>
</dbReference>
<keyword evidence="9" id="KW-0963">Cytoplasm</keyword>
<dbReference type="EC" id="6.1.1.21" evidence="9"/>
<feature type="binding site" evidence="10">
    <location>
        <position position="257"/>
    </location>
    <ligand>
        <name>L-histidine</name>
        <dbReference type="ChEBI" id="CHEBI:57595"/>
    </ligand>
</feature>
<dbReference type="NCBIfam" id="TIGR00442">
    <property type="entry name" value="hisS"/>
    <property type="match status" value="1"/>
</dbReference>
<keyword evidence="4 9" id="KW-0547">Nucleotide-binding</keyword>
<keyword evidence="3 9" id="KW-0436">Ligase</keyword>
<dbReference type="EMBL" id="VUNS01000003">
    <property type="protein sequence ID" value="MST96397.1"/>
    <property type="molecule type" value="Genomic_DNA"/>
</dbReference>
<dbReference type="InterPro" id="IPR015807">
    <property type="entry name" value="His-tRNA-ligase"/>
</dbReference>
<reference evidence="12 13" key="1">
    <citation type="submission" date="2019-08" db="EMBL/GenBank/DDBJ databases">
        <title>In-depth cultivation of the pig gut microbiome towards novel bacterial diversity and tailored functional studies.</title>
        <authorList>
            <person name="Wylensek D."/>
            <person name="Hitch T.C.A."/>
            <person name="Clavel T."/>
        </authorList>
    </citation>
    <scope>NUCLEOTIDE SEQUENCE [LARGE SCALE GENOMIC DNA]</scope>
    <source>
        <strain evidence="12 13">BBE-744-WT-12</strain>
    </source>
</reference>
<evidence type="ECO:0000313" key="12">
    <source>
        <dbReference type="EMBL" id="MST96397.1"/>
    </source>
</evidence>
<feature type="binding site" evidence="10">
    <location>
        <position position="126"/>
    </location>
    <ligand>
        <name>L-histidine</name>
        <dbReference type="ChEBI" id="CHEBI:57595"/>
    </ligand>
</feature>
<dbReference type="InterPro" id="IPR004154">
    <property type="entry name" value="Anticodon-bd"/>
</dbReference>
<dbReference type="InterPro" id="IPR006195">
    <property type="entry name" value="aa-tRNA-synth_II"/>
</dbReference>
<dbReference type="GO" id="GO:0006427">
    <property type="term" value="P:histidyl-tRNA aminoacylation"/>
    <property type="evidence" value="ECO:0007669"/>
    <property type="project" value="UniProtKB-UniRule"/>
</dbReference>
<dbReference type="Proteomes" id="UP000435649">
    <property type="component" value="Unassembled WGS sequence"/>
</dbReference>
<keyword evidence="13" id="KW-1185">Reference proteome</keyword>
<dbReference type="Pfam" id="PF03129">
    <property type="entry name" value="HGTP_anticodon"/>
    <property type="match status" value="1"/>
</dbReference>
<dbReference type="InterPro" id="IPR004516">
    <property type="entry name" value="HisRS/HisZ"/>
</dbReference>
<dbReference type="InterPro" id="IPR036621">
    <property type="entry name" value="Anticodon-bd_dom_sf"/>
</dbReference>
<feature type="domain" description="Aminoacyl-transfer RNA synthetases class-II family profile" evidence="11">
    <location>
        <begin position="9"/>
        <end position="312"/>
    </location>
</feature>
<evidence type="ECO:0000256" key="5">
    <source>
        <dbReference type="ARBA" id="ARBA00022840"/>
    </source>
</evidence>
<dbReference type="GO" id="GO:0005737">
    <property type="term" value="C:cytoplasm"/>
    <property type="evidence" value="ECO:0007669"/>
    <property type="project" value="UniProtKB-SubCell"/>
</dbReference>